<evidence type="ECO:0008006" key="4">
    <source>
        <dbReference type="Google" id="ProtNLM"/>
    </source>
</evidence>
<gene>
    <name evidence="2" type="ORF">M5X19_06480</name>
</gene>
<organism evidence="2 3">
    <name type="scientific">Paenibacillus alginolyticus</name>
    <dbReference type="NCBI Taxonomy" id="59839"/>
    <lineage>
        <taxon>Bacteria</taxon>
        <taxon>Bacillati</taxon>
        <taxon>Bacillota</taxon>
        <taxon>Bacilli</taxon>
        <taxon>Bacillales</taxon>
        <taxon>Paenibacillaceae</taxon>
        <taxon>Paenibacillus</taxon>
    </lineage>
</organism>
<dbReference type="PANTHER" id="PTHR32309">
    <property type="entry name" value="TYROSINE-PROTEIN KINASE"/>
    <property type="match status" value="1"/>
</dbReference>
<dbReference type="InterPro" id="IPR050445">
    <property type="entry name" value="Bact_polysacc_biosynth/exp"/>
</dbReference>
<reference evidence="2 3" key="1">
    <citation type="submission" date="2022-05" db="EMBL/GenBank/DDBJ databases">
        <title>Genome Sequencing of Bee-Associated Microbes.</title>
        <authorList>
            <person name="Dunlap C."/>
        </authorList>
    </citation>
    <scope>NUCLEOTIDE SEQUENCE [LARGE SCALE GENOMIC DNA]</scope>
    <source>
        <strain evidence="2 3">NRRL B-14421</strain>
    </source>
</reference>
<evidence type="ECO:0000313" key="2">
    <source>
        <dbReference type="EMBL" id="MCY9692547.1"/>
    </source>
</evidence>
<keyword evidence="1" id="KW-1133">Transmembrane helix</keyword>
<feature type="transmembrane region" description="Helical" evidence="1">
    <location>
        <begin position="21"/>
        <end position="42"/>
    </location>
</feature>
<name>A0ABT4G8R4_9BACL</name>
<dbReference type="PANTHER" id="PTHR32309:SF31">
    <property type="entry name" value="CAPSULAR EXOPOLYSACCHARIDE FAMILY"/>
    <property type="match status" value="1"/>
</dbReference>
<keyword evidence="1" id="KW-0472">Membrane</keyword>
<proteinExistence type="predicted"/>
<dbReference type="RefSeq" id="WP_268614081.1">
    <property type="nucleotide sequence ID" value="NZ_JAMDMX010000016.1"/>
</dbReference>
<comment type="caution">
    <text evidence="2">The sequence shown here is derived from an EMBL/GenBank/DDBJ whole genome shotgun (WGS) entry which is preliminary data.</text>
</comment>
<keyword evidence="1" id="KW-0812">Transmembrane</keyword>
<evidence type="ECO:0000256" key="1">
    <source>
        <dbReference type="SAM" id="Phobius"/>
    </source>
</evidence>
<protein>
    <recommendedName>
        <fullName evidence="4">Polysaccharide chain length determinant N-terminal domain-containing protein</fullName>
    </recommendedName>
</protein>
<dbReference type="Proteomes" id="UP001527099">
    <property type="component" value="Unassembled WGS sequence"/>
</dbReference>
<dbReference type="EMBL" id="JAMDMX010000016">
    <property type="protein sequence ID" value="MCY9692547.1"/>
    <property type="molecule type" value="Genomic_DNA"/>
</dbReference>
<feature type="transmembrane region" description="Helical" evidence="1">
    <location>
        <begin position="305"/>
        <end position="329"/>
    </location>
</feature>
<keyword evidence="3" id="KW-1185">Reference proteome</keyword>
<evidence type="ECO:0000313" key="3">
    <source>
        <dbReference type="Proteomes" id="UP001527099"/>
    </source>
</evidence>
<sequence length="344" mass="38722">MDIRSELTLRQCIDVIGKSKLFIMILTVSVMLLTTVANYFVFSSNYKAVSYIKVSVTEKSEQPKGTNLDLEAFLYQIQSDVSINKILNKLQINLAGETNAIERLKKNIKVSLIKNTSMFQVEVMGADPPLITSIANTLAADIGADIEISERINEIVLLKNNLIKINEQIDSTNKVINQIKNELEKNPDLLTTKKTLSEDAFLQAIVGDTKKNAALELKNEEVNEVAVSLKMKLADSNIELARLNSDKLNNETRTKMHNDTILELEDSKKKASSSLDDYLQFDDGLKVVIITPSLVPTEPFAPNKLMNIVLSGLFGIILSTIYVFFRYYLDYEEEKEKRTNTAMR</sequence>
<accession>A0ABT4G8R4</accession>